<gene>
    <name evidence="1" type="ORF">FH608_046175</name>
</gene>
<dbReference type="EMBL" id="VDLX02000028">
    <property type="protein sequence ID" value="KAB8186882.1"/>
    <property type="molecule type" value="Genomic_DNA"/>
</dbReference>
<sequence>MPDFVNLTLTEDDDESASFRITDDAGDALGLTGADVFAVIKASQAVEDDASTGVFTLTEGDGVTIDDAANGLITLTFPSGVTESPGVWFYKIRVSRGSPSATKTAIEGWLSVADS</sequence>
<evidence type="ECO:0000313" key="1">
    <source>
        <dbReference type="EMBL" id="KAB8186882.1"/>
    </source>
</evidence>
<organism evidence="1 2">
    <name type="scientific">Nonomuraea phyllanthi</name>
    <dbReference type="NCBI Taxonomy" id="2219224"/>
    <lineage>
        <taxon>Bacteria</taxon>
        <taxon>Bacillati</taxon>
        <taxon>Actinomycetota</taxon>
        <taxon>Actinomycetes</taxon>
        <taxon>Streptosporangiales</taxon>
        <taxon>Streptosporangiaceae</taxon>
        <taxon>Nonomuraea</taxon>
    </lineage>
</organism>
<dbReference type="Proteomes" id="UP000312512">
    <property type="component" value="Unassembled WGS sequence"/>
</dbReference>
<name>A0A5C4V694_9ACTN</name>
<reference evidence="1 2" key="1">
    <citation type="submission" date="2019-10" db="EMBL/GenBank/DDBJ databases">
        <title>Nonomuraea sp. nov., isolated from Phyllanthus amarus.</title>
        <authorList>
            <person name="Klykleung N."/>
            <person name="Tanasupawat S."/>
        </authorList>
    </citation>
    <scope>NUCLEOTIDE SEQUENCE [LARGE SCALE GENOMIC DNA]</scope>
    <source>
        <strain evidence="1 2">PA1-10</strain>
    </source>
</reference>
<keyword evidence="2" id="KW-1185">Reference proteome</keyword>
<comment type="caution">
    <text evidence="1">The sequence shown here is derived from an EMBL/GenBank/DDBJ whole genome shotgun (WGS) entry which is preliminary data.</text>
</comment>
<proteinExistence type="predicted"/>
<dbReference type="RefSeq" id="WP_139637546.1">
    <property type="nucleotide sequence ID" value="NZ_VDLX02000028.1"/>
</dbReference>
<accession>A0A5C4V694</accession>
<dbReference type="AlphaFoldDB" id="A0A5C4V694"/>
<evidence type="ECO:0008006" key="3">
    <source>
        <dbReference type="Google" id="ProtNLM"/>
    </source>
</evidence>
<protein>
    <recommendedName>
        <fullName evidence="3">BppU N-terminal domain-containing protein</fullName>
    </recommendedName>
</protein>
<evidence type="ECO:0000313" key="2">
    <source>
        <dbReference type="Proteomes" id="UP000312512"/>
    </source>
</evidence>